<keyword evidence="4" id="KW-0539">Nucleus</keyword>
<dbReference type="GO" id="GO:0005634">
    <property type="term" value="C:nucleus"/>
    <property type="evidence" value="ECO:0007669"/>
    <property type="project" value="UniProtKB-SubCell"/>
</dbReference>
<dbReference type="FunCoup" id="A0A0D1ZWM5">
    <property type="interactions" value="367"/>
</dbReference>
<sequence>MAAASPAPSFMKQLAANEKSVRDRAVDSLRIYLRSRKEFSEIELLKLWKGLFYCMWMSDKPRNQQQLARDLADLVDVVPRETVVPFLDAFWKTMAREWNGISSLRMDKYLYLVRQYLYVSIRYLAKAGWKDSDMIDRFMKILTDTPLNAREARIPNGMRYHVLDVYLDEVEKVDNEYDAKTPFNRLLAPVVLIQKESPTRTVRERAKEQLDDERVRTWLGQGEKHAGEVKKDEDKPQGEQKEDACLGEGEDWGGFED</sequence>
<comment type="similarity">
    <text evidence="2">Belongs to the RRP1 family.</text>
</comment>
<dbReference type="STRING" id="253628.A0A0D1ZWM5"/>
<accession>A0A0D1ZWM5</accession>
<dbReference type="VEuPathDB" id="FungiDB:PV09_09339"/>
<evidence type="ECO:0000256" key="1">
    <source>
        <dbReference type="ARBA" id="ARBA00004123"/>
    </source>
</evidence>
<feature type="compositionally biased region" description="Acidic residues" evidence="5">
    <location>
        <begin position="248"/>
        <end position="257"/>
    </location>
</feature>
<gene>
    <name evidence="6" type="ORF">PV09_09339</name>
</gene>
<dbReference type="AlphaFoldDB" id="A0A0D1ZWM5"/>
<dbReference type="GeneID" id="27317312"/>
<feature type="compositionally biased region" description="Basic and acidic residues" evidence="5">
    <location>
        <begin position="213"/>
        <end position="244"/>
    </location>
</feature>
<proteinExistence type="inferred from homology"/>
<dbReference type="PANTHER" id="PTHR13026:SF0">
    <property type="entry name" value="RIBOSOMAL RNA PROCESSING 1B"/>
    <property type="match status" value="1"/>
</dbReference>
<organism evidence="6 7">
    <name type="scientific">Verruconis gallopava</name>
    <dbReference type="NCBI Taxonomy" id="253628"/>
    <lineage>
        <taxon>Eukaryota</taxon>
        <taxon>Fungi</taxon>
        <taxon>Dikarya</taxon>
        <taxon>Ascomycota</taxon>
        <taxon>Pezizomycotina</taxon>
        <taxon>Dothideomycetes</taxon>
        <taxon>Pleosporomycetidae</taxon>
        <taxon>Venturiales</taxon>
        <taxon>Sympoventuriaceae</taxon>
        <taxon>Verruconis</taxon>
    </lineage>
</organism>
<dbReference type="OrthoDB" id="2019504at2759"/>
<keyword evidence="3" id="KW-0698">rRNA processing</keyword>
<evidence type="ECO:0000256" key="4">
    <source>
        <dbReference type="ARBA" id="ARBA00023242"/>
    </source>
</evidence>
<dbReference type="HOGENOM" id="CLU_022876_0_0_1"/>
<dbReference type="RefSeq" id="XP_016208762.1">
    <property type="nucleotide sequence ID" value="XM_016363383.1"/>
</dbReference>
<evidence type="ECO:0000313" key="7">
    <source>
        <dbReference type="Proteomes" id="UP000053259"/>
    </source>
</evidence>
<evidence type="ECO:0000256" key="3">
    <source>
        <dbReference type="ARBA" id="ARBA00022552"/>
    </source>
</evidence>
<dbReference type="GO" id="GO:0030688">
    <property type="term" value="C:preribosome, small subunit precursor"/>
    <property type="evidence" value="ECO:0007669"/>
    <property type="project" value="InterPro"/>
</dbReference>
<feature type="region of interest" description="Disordered" evidence="5">
    <location>
        <begin position="213"/>
        <end position="257"/>
    </location>
</feature>
<dbReference type="PANTHER" id="PTHR13026">
    <property type="entry name" value="NNP-1 PROTEIN NOVEL NUCLEAR PROTEIN 1 NOP52"/>
    <property type="match status" value="1"/>
</dbReference>
<dbReference type="GO" id="GO:0006364">
    <property type="term" value="P:rRNA processing"/>
    <property type="evidence" value="ECO:0007669"/>
    <property type="project" value="UniProtKB-KW"/>
</dbReference>
<dbReference type="InParanoid" id="A0A0D1ZWM5"/>
<dbReference type="Proteomes" id="UP000053259">
    <property type="component" value="Unassembled WGS sequence"/>
</dbReference>
<keyword evidence="7" id="KW-1185">Reference proteome</keyword>
<name>A0A0D1ZWM5_9PEZI</name>
<reference evidence="6 7" key="1">
    <citation type="submission" date="2015-01" db="EMBL/GenBank/DDBJ databases">
        <title>The Genome Sequence of Ochroconis gallopava CBS43764.</title>
        <authorList>
            <consortium name="The Broad Institute Genomics Platform"/>
            <person name="Cuomo C."/>
            <person name="de Hoog S."/>
            <person name="Gorbushina A."/>
            <person name="Stielow B."/>
            <person name="Teixiera M."/>
            <person name="Abouelleil A."/>
            <person name="Chapman S.B."/>
            <person name="Priest M."/>
            <person name="Young S.K."/>
            <person name="Wortman J."/>
            <person name="Nusbaum C."/>
            <person name="Birren B."/>
        </authorList>
    </citation>
    <scope>NUCLEOTIDE SEQUENCE [LARGE SCALE GENOMIC DNA]</scope>
    <source>
        <strain evidence="6 7">CBS 43764</strain>
    </source>
</reference>
<dbReference type="InterPro" id="IPR010301">
    <property type="entry name" value="RRP1"/>
</dbReference>
<evidence type="ECO:0008006" key="8">
    <source>
        <dbReference type="Google" id="ProtNLM"/>
    </source>
</evidence>
<protein>
    <recommendedName>
        <fullName evidence="8">Ribosomal RNA-processing protein 1</fullName>
    </recommendedName>
</protein>
<evidence type="ECO:0000256" key="2">
    <source>
        <dbReference type="ARBA" id="ARBA00006374"/>
    </source>
</evidence>
<dbReference type="EMBL" id="KN847591">
    <property type="protein sequence ID" value="KIV98892.1"/>
    <property type="molecule type" value="Genomic_DNA"/>
</dbReference>
<comment type="subcellular location">
    <subcellularLocation>
        <location evidence="1">Nucleus</location>
    </subcellularLocation>
</comment>
<dbReference type="Pfam" id="PF05997">
    <property type="entry name" value="Nop52"/>
    <property type="match status" value="1"/>
</dbReference>
<evidence type="ECO:0000313" key="6">
    <source>
        <dbReference type="EMBL" id="KIV98892.1"/>
    </source>
</evidence>
<evidence type="ECO:0000256" key="5">
    <source>
        <dbReference type="SAM" id="MobiDB-lite"/>
    </source>
</evidence>